<accession>A0A402AER3</accession>
<dbReference type="PANTHER" id="PTHR30408">
    <property type="entry name" value="TYPE-1 RESTRICTION ENZYME ECOKI SPECIFICITY PROTEIN"/>
    <property type="match status" value="1"/>
</dbReference>
<protein>
    <submittedName>
        <fullName evidence="5">Specificity protein S</fullName>
    </submittedName>
</protein>
<proteinExistence type="inferred from homology"/>
<reference evidence="6" key="1">
    <citation type="submission" date="2018-12" db="EMBL/GenBank/DDBJ databases">
        <title>Tengunoibacter tsumagoiensis gen. nov., sp. nov., Dictyobacter kobayashii sp. nov., D. alpinus sp. nov., and D. joshuensis sp. nov. and description of Dictyobacteraceae fam. nov. within the order Ktedonobacterales isolated from Tengu-no-mugimeshi.</title>
        <authorList>
            <person name="Wang C.M."/>
            <person name="Zheng Y."/>
            <person name="Sakai Y."/>
            <person name="Toyoda A."/>
            <person name="Minakuchi Y."/>
            <person name="Abe K."/>
            <person name="Yokota A."/>
            <person name="Yabe S."/>
        </authorList>
    </citation>
    <scope>NUCLEOTIDE SEQUENCE [LARGE SCALE GENOMIC DNA]</scope>
    <source>
        <strain evidence="6">Uno11</strain>
    </source>
</reference>
<organism evidence="5 6">
    <name type="scientific">Dictyobacter kobayashii</name>
    <dbReference type="NCBI Taxonomy" id="2014872"/>
    <lineage>
        <taxon>Bacteria</taxon>
        <taxon>Bacillati</taxon>
        <taxon>Chloroflexota</taxon>
        <taxon>Ktedonobacteria</taxon>
        <taxon>Ktedonobacterales</taxon>
        <taxon>Dictyobacteraceae</taxon>
        <taxon>Dictyobacter</taxon>
    </lineage>
</organism>
<evidence type="ECO:0000313" key="5">
    <source>
        <dbReference type="EMBL" id="GCE17576.1"/>
    </source>
</evidence>
<feature type="domain" description="Type I restriction modification DNA specificity" evidence="4">
    <location>
        <begin position="218"/>
        <end position="332"/>
    </location>
</feature>
<comment type="caution">
    <text evidence="5">The sequence shown here is derived from an EMBL/GenBank/DDBJ whole genome shotgun (WGS) entry which is preliminary data.</text>
</comment>
<keyword evidence="3" id="KW-0238">DNA-binding</keyword>
<dbReference type="Proteomes" id="UP000287188">
    <property type="component" value="Unassembled WGS sequence"/>
</dbReference>
<dbReference type="GO" id="GO:0003677">
    <property type="term" value="F:DNA binding"/>
    <property type="evidence" value="ECO:0007669"/>
    <property type="project" value="UniProtKB-KW"/>
</dbReference>
<evidence type="ECO:0000259" key="4">
    <source>
        <dbReference type="Pfam" id="PF01420"/>
    </source>
</evidence>
<dbReference type="RefSeq" id="WP_218031765.1">
    <property type="nucleotide sequence ID" value="NZ_BIFS01000001.1"/>
</dbReference>
<dbReference type="EMBL" id="BIFS01000001">
    <property type="protein sequence ID" value="GCE17576.1"/>
    <property type="molecule type" value="Genomic_DNA"/>
</dbReference>
<dbReference type="CDD" id="cd17267">
    <property type="entry name" value="RMtype1_S_EcoAO83I-TRD1-CR1_like"/>
    <property type="match status" value="1"/>
</dbReference>
<dbReference type="Gene3D" id="3.90.220.20">
    <property type="entry name" value="DNA methylase specificity domains"/>
    <property type="match status" value="2"/>
</dbReference>
<name>A0A402AER3_9CHLR</name>
<evidence type="ECO:0000256" key="1">
    <source>
        <dbReference type="ARBA" id="ARBA00010923"/>
    </source>
</evidence>
<feature type="domain" description="Type I restriction modification DNA specificity" evidence="4">
    <location>
        <begin position="57"/>
        <end position="185"/>
    </location>
</feature>
<dbReference type="InterPro" id="IPR000055">
    <property type="entry name" value="Restrct_endonuc_typeI_TRD"/>
</dbReference>
<gene>
    <name evidence="5" type="primary">hsdS_1</name>
    <name evidence="5" type="ORF">KDK_13760</name>
</gene>
<dbReference type="PANTHER" id="PTHR30408:SF13">
    <property type="entry name" value="TYPE I RESTRICTION ENZYME HINDI SPECIFICITY SUBUNIT"/>
    <property type="match status" value="1"/>
</dbReference>
<keyword evidence="6" id="KW-1185">Reference proteome</keyword>
<comment type="similarity">
    <text evidence="1">Belongs to the type-I restriction system S methylase family.</text>
</comment>
<dbReference type="AlphaFoldDB" id="A0A402AER3"/>
<dbReference type="InterPro" id="IPR052021">
    <property type="entry name" value="Type-I_RS_S_subunit"/>
</dbReference>
<sequence length="440" mass="49835">MPREIDWKLEPIESVCFGIYDGPHATPKPSSEGAIFLGIGNITEDGRLDLVEKRLISEEEFPKWTKRVLPRKDDIVFTYEATLNRYAIIPEGFRGCLGRRLALIRPNPHKIDTRFLFYYFFSDEWRKTISSNIISGSTVDRIPIISFPKFPVRVPPLPIQKKIAGILSAYDDLIENNTRRIAILEEMARMLYQEWFVNFRFPGHEDVKMVESPLGMIPEGWKVKKLGDVVELAYGKALKADDRIAGDVPVYGSGGIVGFHNEKLVDGPGIIVGRKGNVGSVFLSDLGFYPIDTVFFVCSEISLYYVYYNLLRQNFINNDAAVPGLNRHQAYSLPFLLPNDMLRKKFEDYTKAIFRTKANLTSRNANLRRTRDLLLPRLISGEIDVSSWVENEPVEEMGADKGGDLVMAAVGAKVARVEPSGEAVRPIDAKSLTWHSLWDE</sequence>
<dbReference type="GO" id="GO:0009307">
    <property type="term" value="P:DNA restriction-modification system"/>
    <property type="evidence" value="ECO:0007669"/>
    <property type="project" value="UniProtKB-KW"/>
</dbReference>
<evidence type="ECO:0000313" key="6">
    <source>
        <dbReference type="Proteomes" id="UP000287188"/>
    </source>
</evidence>
<dbReference type="CDD" id="cd17246">
    <property type="entry name" value="RMtype1_S_SonII-TRD2-CR2_like"/>
    <property type="match status" value="1"/>
</dbReference>
<evidence type="ECO:0000256" key="3">
    <source>
        <dbReference type="ARBA" id="ARBA00023125"/>
    </source>
</evidence>
<dbReference type="SUPFAM" id="SSF116734">
    <property type="entry name" value="DNA methylase specificity domain"/>
    <property type="match status" value="2"/>
</dbReference>
<evidence type="ECO:0000256" key="2">
    <source>
        <dbReference type="ARBA" id="ARBA00022747"/>
    </source>
</evidence>
<dbReference type="Pfam" id="PF01420">
    <property type="entry name" value="Methylase_S"/>
    <property type="match status" value="2"/>
</dbReference>
<dbReference type="InterPro" id="IPR044946">
    <property type="entry name" value="Restrct_endonuc_typeI_TRD_sf"/>
</dbReference>
<keyword evidence="2" id="KW-0680">Restriction system</keyword>